<evidence type="ECO:0000313" key="2">
    <source>
        <dbReference type="Proteomes" id="UP000198304"/>
    </source>
</evidence>
<organism evidence="1 2">
    <name type="scientific">Anaerovirgula multivorans</name>
    <dbReference type="NCBI Taxonomy" id="312168"/>
    <lineage>
        <taxon>Bacteria</taxon>
        <taxon>Bacillati</taxon>
        <taxon>Bacillota</taxon>
        <taxon>Clostridia</taxon>
        <taxon>Peptostreptococcales</taxon>
        <taxon>Natronincolaceae</taxon>
        <taxon>Anaerovirgula</taxon>
    </lineage>
</organism>
<gene>
    <name evidence="1" type="ORF">SAMN05446037_105614</name>
</gene>
<dbReference type="EMBL" id="FZOJ01000056">
    <property type="protein sequence ID" value="SNT22519.1"/>
    <property type="molecule type" value="Genomic_DNA"/>
</dbReference>
<dbReference type="Proteomes" id="UP000198304">
    <property type="component" value="Unassembled WGS sequence"/>
</dbReference>
<name>A0A239KYE4_9FIRM</name>
<proteinExistence type="predicted"/>
<sequence length="143" mass="16553">MFRIDAAVDYKKEPDKAKFLIVGVPSGFNSRDLLKTVANRLTEVPEVKGLNSGQVMEFVIKGFREELRINLTNDEITKISNHIYWITNGVPQRVQEYSEILAYKIKDNKWIYNEAIIIDSNNTWVLDSLHKNYTLIAEMMNSI</sequence>
<dbReference type="OrthoDB" id="396512at2"/>
<reference evidence="1 2" key="1">
    <citation type="submission" date="2017-06" db="EMBL/GenBank/DDBJ databases">
        <authorList>
            <person name="Kim H.J."/>
            <person name="Triplett B.A."/>
        </authorList>
    </citation>
    <scope>NUCLEOTIDE SEQUENCE [LARGE SCALE GENOMIC DNA]</scope>
    <source>
        <strain evidence="1 2">SCA</strain>
    </source>
</reference>
<keyword evidence="2" id="KW-1185">Reference proteome</keyword>
<accession>A0A239KYE4</accession>
<protein>
    <submittedName>
        <fullName evidence="1">Uncharacterized protein</fullName>
    </submittedName>
</protein>
<dbReference type="AlphaFoldDB" id="A0A239KYE4"/>
<evidence type="ECO:0000313" key="1">
    <source>
        <dbReference type="EMBL" id="SNT22519.1"/>
    </source>
</evidence>